<dbReference type="EMBL" id="JAQQKV010000001">
    <property type="protein sequence ID" value="MDC7675981.1"/>
    <property type="molecule type" value="Genomic_DNA"/>
</dbReference>
<feature type="transmembrane region" description="Helical" evidence="1">
    <location>
        <begin position="76"/>
        <end position="94"/>
    </location>
</feature>
<name>A0ABT5HIA9_9CAUL</name>
<feature type="transmembrane region" description="Helical" evidence="1">
    <location>
        <begin position="106"/>
        <end position="123"/>
    </location>
</feature>
<gene>
    <name evidence="2" type="ORF">PQU98_07565</name>
</gene>
<proteinExistence type="predicted"/>
<protein>
    <submittedName>
        <fullName evidence="2">Uncharacterized protein</fullName>
    </submittedName>
</protein>
<accession>A0ABT5HIA9</accession>
<feature type="transmembrane region" description="Helical" evidence="1">
    <location>
        <begin position="9"/>
        <end position="28"/>
    </location>
</feature>
<evidence type="ECO:0000313" key="2">
    <source>
        <dbReference type="EMBL" id="MDC7675981.1"/>
    </source>
</evidence>
<sequence length="132" mass="14682">MEEGNAVKILNFAMVAIILTVINGLVVYTELPKLWAGDQVFLKFAAEMPSFISVLGCSLGFINLTPIDRVKFLKPLIVASLIFYTLVVVVRFFYLTGTIEGLNWSYPVFLVALLFITWLVVMTKSKASKKAA</sequence>
<reference evidence="2 3" key="1">
    <citation type="submission" date="2023-01" db="EMBL/GenBank/DDBJ databases">
        <title>Novel species of the genus Asticcacaulis isolated from rivers.</title>
        <authorList>
            <person name="Lu H."/>
        </authorList>
    </citation>
    <scope>NUCLEOTIDE SEQUENCE [LARGE SCALE GENOMIC DNA]</scope>
    <source>
        <strain evidence="2 3">LKC15W</strain>
    </source>
</reference>
<organism evidence="2 3">
    <name type="scientific">Asticcacaulis machinosus</name>
    <dbReference type="NCBI Taxonomy" id="2984211"/>
    <lineage>
        <taxon>Bacteria</taxon>
        <taxon>Pseudomonadati</taxon>
        <taxon>Pseudomonadota</taxon>
        <taxon>Alphaproteobacteria</taxon>
        <taxon>Caulobacterales</taxon>
        <taxon>Caulobacteraceae</taxon>
        <taxon>Asticcacaulis</taxon>
    </lineage>
</organism>
<keyword evidence="1" id="KW-1133">Transmembrane helix</keyword>
<evidence type="ECO:0000313" key="3">
    <source>
        <dbReference type="Proteomes" id="UP001218579"/>
    </source>
</evidence>
<keyword evidence="1" id="KW-0812">Transmembrane</keyword>
<dbReference type="Proteomes" id="UP001218579">
    <property type="component" value="Unassembled WGS sequence"/>
</dbReference>
<feature type="transmembrane region" description="Helical" evidence="1">
    <location>
        <begin position="40"/>
        <end position="64"/>
    </location>
</feature>
<comment type="caution">
    <text evidence="2">The sequence shown here is derived from an EMBL/GenBank/DDBJ whole genome shotgun (WGS) entry which is preliminary data.</text>
</comment>
<keyword evidence="3" id="KW-1185">Reference proteome</keyword>
<keyword evidence="1" id="KW-0472">Membrane</keyword>
<evidence type="ECO:0000256" key="1">
    <source>
        <dbReference type="SAM" id="Phobius"/>
    </source>
</evidence>
<dbReference type="RefSeq" id="WP_272744295.1">
    <property type="nucleotide sequence ID" value="NZ_JAQQKV010000001.1"/>
</dbReference>